<evidence type="ECO:0000313" key="1">
    <source>
        <dbReference type="EMBL" id="GFY22466.1"/>
    </source>
</evidence>
<accession>A0A8X6VU30</accession>
<protein>
    <recommendedName>
        <fullName evidence="3">Reverse transcriptase</fullName>
    </recommendedName>
</protein>
<dbReference type="InterPro" id="IPR043502">
    <property type="entry name" value="DNA/RNA_pol_sf"/>
</dbReference>
<name>A0A8X6VU30_TRICX</name>
<dbReference type="SUPFAM" id="SSF56672">
    <property type="entry name" value="DNA/RNA polymerases"/>
    <property type="match status" value="1"/>
</dbReference>
<evidence type="ECO:0000313" key="2">
    <source>
        <dbReference type="Proteomes" id="UP000887159"/>
    </source>
</evidence>
<gene>
    <name evidence="1" type="ORF">TNCV_2177271</name>
</gene>
<comment type="caution">
    <text evidence="1">The sequence shown here is derived from an EMBL/GenBank/DDBJ whole genome shotgun (WGS) entry which is preliminary data.</text>
</comment>
<dbReference type="Gene3D" id="3.10.10.10">
    <property type="entry name" value="HIV Type 1 Reverse Transcriptase, subunit A, domain 1"/>
    <property type="match status" value="1"/>
</dbReference>
<organism evidence="1 2">
    <name type="scientific">Trichonephila clavipes</name>
    <name type="common">Golden silk orbweaver</name>
    <name type="synonym">Nephila clavipes</name>
    <dbReference type="NCBI Taxonomy" id="2585209"/>
    <lineage>
        <taxon>Eukaryota</taxon>
        <taxon>Metazoa</taxon>
        <taxon>Ecdysozoa</taxon>
        <taxon>Arthropoda</taxon>
        <taxon>Chelicerata</taxon>
        <taxon>Arachnida</taxon>
        <taxon>Araneae</taxon>
        <taxon>Araneomorphae</taxon>
        <taxon>Entelegynae</taxon>
        <taxon>Araneoidea</taxon>
        <taxon>Nephilidae</taxon>
        <taxon>Trichonephila</taxon>
    </lineage>
</organism>
<sequence length="85" mass="9667">MDTEDNPPVVSRPYRYGRVKQMMIYYLAHKMLKEGTIIPTQSPYTSPVVLCKRNNGLPPSNERIPYSDNVASRSQIRLLSNGSKP</sequence>
<dbReference type="AlphaFoldDB" id="A0A8X6VU30"/>
<keyword evidence="2" id="KW-1185">Reference proteome</keyword>
<proteinExistence type="predicted"/>
<evidence type="ECO:0008006" key="3">
    <source>
        <dbReference type="Google" id="ProtNLM"/>
    </source>
</evidence>
<dbReference type="EMBL" id="BMAU01021361">
    <property type="protein sequence ID" value="GFY22466.1"/>
    <property type="molecule type" value="Genomic_DNA"/>
</dbReference>
<dbReference type="Proteomes" id="UP000887159">
    <property type="component" value="Unassembled WGS sequence"/>
</dbReference>
<dbReference type="GO" id="GO:0071897">
    <property type="term" value="P:DNA biosynthetic process"/>
    <property type="evidence" value="ECO:0007669"/>
    <property type="project" value="UniProtKB-ARBA"/>
</dbReference>
<reference evidence="1" key="1">
    <citation type="submission" date="2020-08" db="EMBL/GenBank/DDBJ databases">
        <title>Multicomponent nature underlies the extraordinary mechanical properties of spider dragline silk.</title>
        <authorList>
            <person name="Kono N."/>
            <person name="Nakamura H."/>
            <person name="Mori M."/>
            <person name="Yoshida Y."/>
            <person name="Ohtoshi R."/>
            <person name="Malay A.D."/>
            <person name="Moran D.A.P."/>
            <person name="Tomita M."/>
            <person name="Numata K."/>
            <person name="Arakawa K."/>
        </authorList>
    </citation>
    <scope>NUCLEOTIDE SEQUENCE</scope>
</reference>